<dbReference type="PANTHER" id="PTHR19443">
    <property type="entry name" value="HEXOKINASE"/>
    <property type="match status" value="1"/>
</dbReference>
<dbReference type="SUPFAM" id="SSF53067">
    <property type="entry name" value="Actin-like ATPase domain"/>
    <property type="match status" value="2"/>
</dbReference>
<keyword evidence="4 9" id="KW-0808">Transferase</keyword>
<evidence type="ECO:0000256" key="6">
    <source>
        <dbReference type="ARBA" id="ARBA00022777"/>
    </source>
</evidence>
<evidence type="ECO:0000256" key="9">
    <source>
        <dbReference type="RuleBase" id="RU362007"/>
    </source>
</evidence>
<dbReference type="GO" id="GO:0008865">
    <property type="term" value="F:fructokinase activity"/>
    <property type="evidence" value="ECO:0007669"/>
    <property type="project" value="TreeGrafter"/>
</dbReference>
<dbReference type="GO" id="GO:0006096">
    <property type="term" value="P:glycolytic process"/>
    <property type="evidence" value="ECO:0007669"/>
    <property type="project" value="UniProtKB-UniPathway"/>
</dbReference>
<dbReference type="CDD" id="cd24000">
    <property type="entry name" value="ASKHA_NBD_HK"/>
    <property type="match status" value="1"/>
</dbReference>
<dbReference type="Proteomes" id="UP000327013">
    <property type="component" value="Unassembled WGS sequence"/>
</dbReference>
<dbReference type="Gene3D" id="3.40.367.20">
    <property type="match status" value="1"/>
</dbReference>
<dbReference type="InterPro" id="IPR022673">
    <property type="entry name" value="Hexokinase_C"/>
</dbReference>
<dbReference type="PANTHER" id="PTHR19443:SF29">
    <property type="entry name" value="PHOSPHOTRANSFERASE"/>
    <property type="match status" value="1"/>
</dbReference>
<sequence>MGGLENFLDPLAVQDDTLCQLAVDLSKTYRNLALTSTDQFLATPVNVLPHGRERGKFLAIDVGGSNLRVAFIDLLGDSRDHLHNISRSYEKSWSIEEHLKFDQAHDLFRWIGDCIAAVIRACLSDDKDALGSEIPIGITFSFPMLQRSITEATLMPMGKGFAISKDANLAELLLAGYAHTTAANGHDSNPPLPKLKITAITNDTVATLASLSYSAGIKPNTRVVMGLIVGTGTNATIPMELRHLHESKRSGIKMPAPSESDEASTIVNTEWTIKGTAGPLHDLGIVTRWDVALDAACEAPGFQPFEYMTSGRYLGELVRLIVVDWFVNVERTKPDDLPPALNQRNSISTVWLSRVVAKTPSPDKLVSVLQQDLQPPATSSWSWTHEHAYVLKKTTETVSLRSSKLIAAATVGLMGCVARKTLSGLPPEETEDLVVACTGGLFLQYPGFFRTCQDCIDDLVGELNIKQGVRRVKLQEAPDGGIIGAGVLAGTVWNLPNDVAMQS</sequence>
<dbReference type="GO" id="GO:0001678">
    <property type="term" value="P:intracellular glucose homeostasis"/>
    <property type="evidence" value="ECO:0007669"/>
    <property type="project" value="InterPro"/>
</dbReference>
<comment type="pathway">
    <text evidence="2">Carbohydrate metabolism; hexose metabolism.</text>
</comment>
<dbReference type="GO" id="GO:0005829">
    <property type="term" value="C:cytosol"/>
    <property type="evidence" value="ECO:0007669"/>
    <property type="project" value="TreeGrafter"/>
</dbReference>
<dbReference type="Pfam" id="PF03727">
    <property type="entry name" value="Hexokinase_2"/>
    <property type="match status" value="1"/>
</dbReference>
<comment type="similarity">
    <text evidence="3 9">Belongs to the hexokinase family.</text>
</comment>
<dbReference type="InterPro" id="IPR022672">
    <property type="entry name" value="Hexokinase_N"/>
</dbReference>
<evidence type="ECO:0000256" key="8">
    <source>
        <dbReference type="ARBA" id="ARBA00023152"/>
    </source>
</evidence>
<evidence type="ECO:0000313" key="13">
    <source>
        <dbReference type="Proteomes" id="UP000327013"/>
    </source>
</evidence>
<accession>A0A5N6L4Q8</accession>
<proteinExistence type="inferred from homology"/>
<evidence type="ECO:0000259" key="10">
    <source>
        <dbReference type="Pfam" id="PF00349"/>
    </source>
</evidence>
<dbReference type="Pfam" id="PF00349">
    <property type="entry name" value="Hexokinase_1"/>
    <property type="match status" value="1"/>
</dbReference>
<gene>
    <name evidence="12" type="ORF">FH972_026586</name>
</gene>
<comment type="pathway">
    <text evidence="1">Carbohydrate degradation.</text>
</comment>
<evidence type="ECO:0000256" key="5">
    <source>
        <dbReference type="ARBA" id="ARBA00022741"/>
    </source>
</evidence>
<keyword evidence="5 9" id="KW-0547">Nucleotide-binding</keyword>
<dbReference type="Gene3D" id="3.30.420.40">
    <property type="match status" value="1"/>
</dbReference>
<protein>
    <recommendedName>
        <fullName evidence="9">Phosphotransferase</fullName>
        <ecNumber evidence="9">2.7.1.-</ecNumber>
    </recommendedName>
</protein>
<dbReference type="EC" id="2.7.1.-" evidence="9"/>
<dbReference type="AlphaFoldDB" id="A0A5N6L4Q8"/>
<comment type="caution">
    <text evidence="12">The sequence shown here is derived from an EMBL/GenBank/DDBJ whole genome shotgun (WGS) entry which is preliminary data.</text>
</comment>
<feature type="domain" description="Hexokinase N-terminal" evidence="10">
    <location>
        <begin position="4"/>
        <end position="213"/>
    </location>
</feature>
<keyword evidence="6 9" id="KW-0418">Kinase</keyword>
<dbReference type="GO" id="GO:0005739">
    <property type="term" value="C:mitochondrion"/>
    <property type="evidence" value="ECO:0007669"/>
    <property type="project" value="TreeGrafter"/>
</dbReference>
<evidence type="ECO:0000256" key="2">
    <source>
        <dbReference type="ARBA" id="ARBA00005028"/>
    </source>
</evidence>
<dbReference type="EMBL" id="VIBQ01000100">
    <property type="protein sequence ID" value="KAB8760594.1"/>
    <property type="molecule type" value="Genomic_DNA"/>
</dbReference>
<dbReference type="GO" id="GO:0004340">
    <property type="term" value="F:glucokinase activity"/>
    <property type="evidence" value="ECO:0007669"/>
    <property type="project" value="TreeGrafter"/>
</dbReference>
<evidence type="ECO:0000256" key="3">
    <source>
        <dbReference type="ARBA" id="ARBA00009225"/>
    </source>
</evidence>
<dbReference type="GO" id="GO:0019158">
    <property type="term" value="F:mannokinase activity"/>
    <property type="evidence" value="ECO:0007669"/>
    <property type="project" value="TreeGrafter"/>
</dbReference>
<dbReference type="GO" id="GO:0005536">
    <property type="term" value="F:D-glucose binding"/>
    <property type="evidence" value="ECO:0007669"/>
    <property type="project" value="InterPro"/>
</dbReference>
<dbReference type="InterPro" id="IPR001312">
    <property type="entry name" value="Hexokinase"/>
</dbReference>
<keyword evidence="7 9" id="KW-0067">ATP-binding</keyword>
<evidence type="ECO:0000259" key="11">
    <source>
        <dbReference type="Pfam" id="PF03727"/>
    </source>
</evidence>
<reference evidence="12 13" key="1">
    <citation type="submission" date="2019-06" db="EMBL/GenBank/DDBJ databases">
        <title>A chromosomal-level reference genome of Carpinus fangiana (Coryloideae, Betulaceae).</title>
        <authorList>
            <person name="Yang X."/>
            <person name="Wang Z."/>
            <person name="Zhang L."/>
            <person name="Hao G."/>
            <person name="Liu J."/>
            <person name="Yang Y."/>
        </authorList>
    </citation>
    <scope>NUCLEOTIDE SEQUENCE [LARGE SCALE GENOMIC DNA]</scope>
    <source>
        <strain evidence="12">Cfa_2016G</strain>
        <tissue evidence="12">Leaf</tissue>
    </source>
</reference>
<evidence type="ECO:0000256" key="7">
    <source>
        <dbReference type="ARBA" id="ARBA00022840"/>
    </source>
</evidence>
<feature type="domain" description="Hexokinase C-terminal" evidence="11">
    <location>
        <begin position="225"/>
        <end position="489"/>
    </location>
</feature>
<name>A0A5N6L4Q8_9ROSI</name>
<dbReference type="PRINTS" id="PR00475">
    <property type="entry name" value="HEXOKINASE"/>
</dbReference>
<dbReference type="OrthoDB" id="419537at2759"/>
<dbReference type="PROSITE" id="PS51748">
    <property type="entry name" value="HEXOKINASE_2"/>
    <property type="match status" value="1"/>
</dbReference>
<evidence type="ECO:0000313" key="12">
    <source>
        <dbReference type="EMBL" id="KAB8760594.1"/>
    </source>
</evidence>
<dbReference type="GO" id="GO:0006013">
    <property type="term" value="P:mannose metabolic process"/>
    <property type="evidence" value="ECO:0007669"/>
    <property type="project" value="TreeGrafter"/>
</dbReference>
<dbReference type="UniPathway" id="UPA00109">
    <property type="reaction ID" value="UER00180"/>
</dbReference>
<keyword evidence="13" id="KW-1185">Reference proteome</keyword>
<dbReference type="UniPathway" id="UPA00242"/>
<dbReference type="GO" id="GO:0006006">
    <property type="term" value="P:glucose metabolic process"/>
    <property type="evidence" value="ECO:0007669"/>
    <property type="project" value="TreeGrafter"/>
</dbReference>
<organism evidence="12 13">
    <name type="scientific">Carpinus fangiana</name>
    <dbReference type="NCBI Taxonomy" id="176857"/>
    <lineage>
        <taxon>Eukaryota</taxon>
        <taxon>Viridiplantae</taxon>
        <taxon>Streptophyta</taxon>
        <taxon>Embryophyta</taxon>
        <taxon>Tracheophyta</taxon>
        <taxon>Spermatophyta</taxon>
        <taxon>Magnoliopsida</taxon>
        <taxon>eudicotyledons</taxon>
        <taxon>Gunneridae</taxon>
        <taxon>Pentapetalae</taxon>
        <taxon>rosids</taxon>
        <taxon>fabids</taxon>
        <taxon>Fagales</taxon>
        <taxon>Betulaceae</taxon>
        <taxon>Carpinus</taxon>
    </lineage>
</organism>
<dbReference type="GO" id="GO:0005524">
    <property type="term" value="F:ATP binding"/>
    <property type="evidence" value="ECO:0007669"/>
    <property type="project" value="UniProtKB-UniRule"/>
</dbReference>
<evidence type="ECO:0000256" key="1">
    <source>
        <dbReference type="ARBA" id="ARBA00004921"/>
    </source>
</evidence>
<keyword evidence="8 9" id="KW-0324">Glycolysis</keyword>
<evidence type="ECO:0000256" key="4">
    <source>
        <dbReference type="ARBA" id="ARBA00022679"/>
    </source>
</evidence>
<dbReference type="InterPro" id="IPR043129">
    <property type="entry name" value="ATPase_NBD"/>
</dbReference>